<dbReference type="EMBL" id="QMEB01000223">
    <property type="protein sequence ID" value="NMG22115.1"/>
    <property type="molecule type" value="Genomic_DNA"/>
</dbReference>
<proteinExistence type="predicted"/>
<keyword evidence="2" id="KW-1185">Reference proteome</keyword>
<reference evidence="1 2" key="1">
    <citation type="submission" date="2018-06" db="EMBL/GenBank/DDBJ databases">
        <title>Comparative genomics of Brasilonema spp. strains.</title>
        <authorList>
            <person name="Alvarenga D.O."/>
            <person name="Fiore M.F."/>
            <person name="Varani A.M."/>
        </authorList>
    </citation>
    <scope>NUCLEOTIDE SEQUENCE [LARGE SCALE GENOMIC DNA]</scope>
    <source>
        <strain evidence="1 2">SPC951</strain>
    </source>
</reference>
<sequence>MCRVLKLDIKEQASELQMLLKQQKTASGKERIQVLYLLKTRQVETVQHLAVLVGRGRITVQRWLKLYRQGGLISLLDQKKSPGRPKTIPLEVRLRGAQTPEGVSHLQKELSQSEGFKSYEEIRTWLRASEGIEASYKVVHEVVRYKLKAKLKTPRPCSIKQNKGVAEDFKKNSHLG</sequence>
<dbReference type="Pfam" id="PF13551">
    <property type="entry name" value="HTH_29"/>
    <property type="match status" value="1"/>
</dbReference>
<organism evidence="1 2">
    <name type="scientific">Brasilonema bromeliae SPC951</name>
    <dbReference type="NCBI Taxonomy" id="385972"/>
    <lineage>
        <taxon>Bacteria</taxon>
        <taxon>Bacillati</taxon>
        <taxon>Cyanobacteriota</taxon>
        <taxon>Cyanophyceae</taxon>
        <taxon>Nostocales</taxon>
        <taxon>Scytonemataceae</taxon>
        <taxon>Brasilonema</taxon>
        <taxon>Bromeliae group (in: Brasilonema)</taxon>
    </lineage>
</organism>
<evidence type="ECO:0008006" key="3">
    <source>
        <dbReference type="Google" id="ProtNLM"/>
    </source>
</evidence>
<evidence type="ECO:0000313" key="1">
    <source>
        <dbReference type="EMBL" id="NMG22115.1"/>
    </source>
</evidence>
<comment type="caution">
    <text evidence="1">The sequence shown here is derived from an EMBL/GenBank/DDBJ whole genome shotgun (WGS) entry which is preliminary data.</text>
</comment>
<dbReference type="Proteomes" id="UP000718564">
    <property type="component" value="Unassembled WGS sequence"/>
</dbReference>
<gene>
    <name evidence="1" type="ORF">DP116_22720</name>
</gene>
<name>A0ABX1PF48_9CYAN</name>
<protein>
    <recommendedName>
        <fullName evidence="3">Transposase</fullName>
    </recommendedName>
</protein>
<accession>A0ABX1PF48</accession>
<evidence type="ECO:0000313" key="2">
    <source>
        <dbReference type="Proteomes" id="UP000718564"/>
    </source>
</evidence>
<dbReference type="RefSeq" id="WP_169157331.1">
    <property type="nucleotide sequence ID" value="NZ_CAWPJE010000220.1"/>
</dbReference>